<keyword evidence="8 15" id="KW-0808">Transferase</keyword>
<organism evidence="17 18">
    <name type="scientific">Heracleum sosnowskyi</name>
    <dbReference type="NCBI Taxonomy" id="360622"/>
    <lineage>
        <taxon>Eukaryota</taxon>
        <taxon>Viridiplantae</taxon>
        <taxon>Streptophyta</taxon>
        <taxon>Embryophyta</taxon>
        <taxon>Tracheophyta</taxon>
        <taxon>Spermatophyta</taxon>
        <taxon>Magnoliopsida</taxon>
        <taxon>eudicotyledons</taxon>
        <taxon>Gunneridae</taxon>
        <taxon>Pentapetalae</taxon>
        <taxon>asterids</taxon>
        <taxon>campanulids</taxon>
        <taxon>Apiales</taxon>
        <taxon>Apiaceae</taxon>
        <taxon>Apioideae</taxon>
        <taxon>apioid superclade</taxon>
        <taxon>Tordylieae</taxon>
        <taxon>Tordyliinae</taxon>
        <taxon>Heracleum</taxon>
    </lineage>
</organism>
<dbReference type="FunFam" id="3.30.40.10:FF:000038">
    <property type="entry name" value="E3 ubiquitin-protein ligase listerin"/>
    <property type="match status" value="1"/>
</dbReference>
<dbReference type="EC" id="2.3.2.27" evidence="5 15"/>
<dbReference type="SUPFAM" id="SSF57850">
    <property type="entry name" value="RING/U-box"/>
    <property type="match status" value="1"/>
</dbReference>
<dbReference type="GO" id="GO:0072344">
    <property type="term" value="P:rescue of stalled ribosome"/>
    <property type="evidence" value="ECO:0007669"/>
    <property type="project" value="UniProtKB-UniRule"/>
</dbReference>
<evidence type="ECO:0000256" key="14">
    <source>
        <dbReference type="PROSITE-ProRule" id="PRU00175"/>
    </source>
</evidence>
<evidence type="ECO:0000256" key="3">
    <source>
        <dbReference type="ARBA" id="ARBA00004906"/>
    </source>
</evidence>
<gene>
    <name evidence="17" type="ORF">POM88_007964</name>
</gene>
<evidence type="ECO:0000256" key="15">
    <source>
        <dbReference type="RuleBase" id="RU367090"/>
    </source>
</evidence>
<protein>
    <recommendedName>
        <fullName evidence="6 15">E3 ubiquitin-protein ligase listerin</fullName>
        <ecNumber evidence="5 15">2.3.2.27</ecNumber>
    </recommendedName>
    <alternativeName>
        <fullName evidence="15">RING-type E3 ubiquitin transferase listerin</fullName>
    </alternativeName>
</protein>
<dbReference type="GO" id="GO:0043023">
    <property type="term" value="F:ribosomal large subunit binding"/>
    <property type="evidence" value="ECO:0007669"/>
    <property type="project" value="TreeGrafter"/>
</dbReference>
<dbReference type="GO" id="GO:0061630">
    <property type="term" value="F:ubiquitin protein ligase activity"/>
    <property type="evidence" value="ECO:0007669"/>
    <property type="project" value="UniProtKB-UniRule"/>
</dbReference>
<evidence type="ECO:0000313" key="18">
    <source>
        <dbReference type="Proteomes" id="UP001237642"/>
    </source>
</evidence>
<dbReference type="Gene3D" id="3.30.40.10">
    <property type="entry name" value="Zinc/RING finger domain, C3HC4 (zinc finger)"/>
    <property type="match status" value="1"/>
</dbReference>
<name>A0AAD8N701_9APIA</name>
<keyword evidence="11 14" id="KW-0863">Zinc-finger</keyword>
<dbReference type="Pfam" id="PF22999">
    <property type="entry name" value="LTN1_E3_ligase_6th"/>
    <property type="match status" value="1"/>
</dbReference>
<dbReference type="AlphaFoldDB" id="A0AAD8N701"/>
<dbReference type="Pfam" id="PF13639">
    <property type="entry name" value="zf-RING_2"/>
    <property type="match status" value="1"/>
</dbReference>
<dbReference type="InterPro" id="IPR011016">
    <property type="entry name" value="Znf_RING-CH"/>
</dbReference>
<comment type="pathway">
    <text evidence="3 15">Protein modification; protein ubiquitination.</text>
</comment>
<dbReference type="SMART" id="SM00744">
    <property type="entry name" value="RINGv"/>
    <property type="match status" value="1"/>
</dbReference>
<dbReference type="Proteomes" id="UP001237642">
    <property type="component" value="Unassembled WGS sequence"/>
</dbReference>
<dbReference type="GO" id="GO:1990112">
    <property type="term" value="C:RQC complex"/>
    <property type="evidence" value="ECO:0007669"/>
    <property type="project" value="UniProtKB-UniRule"/>
</dbReference>
<evidence type="ECO:0000256" key="13">
    <source>
        <dbReference type="ARBA" id="ARBA00022833"/>
    </source>
</evidence>
<comment type="caution">
    <text evidence="17">The sequence shown here is derived from an EMBL/GenBank/DDBJ whole genome shotgun (WGS) entry which is preliminary data.</text>
</comment>
<comment type="similarity">
    <text evidence="4 15">Belongs to the LTN1 family.</text>
</comment>
<dbReference type="PANTHER" id="PTHR12389:SF0">
    <property type="entry name" value="E3 UBIQUITIN-PROTEIN LIGASE LISTERIN"/>
    <property type="match status" value="1"/>
</dbReference>
<dbReference type="InterPro" id="IPR013083">
    <property type="entry name" value="Znf_RING/FYVE/PHD"/>
</dbReference>
<sequence length="545" mass="61441">MLCWLAGNTSQVRKLRSARHLPITSMVEYIYYRSVKLVAERRTQTLNDLQNGHVYCKNSRELFQKIEQKASAHKIIPYNQERGVFEVTTARYKTDKGFWKGGNKHHIDLSKGYCSCGKWHRKLQHMVSASPATKKLPLVQMSLSKLIVVLVGYCWDELKEDEWDFLLYQCRLWIESSVVNDAITNLSTSNNLVVTLENLKQAVSRVNLSPGIYARNALVSFSIFCRLVKLHMTGDLDGAAILKKAIASSYSYEASSIIASSRLDHSHFWELVASHVIDSSPHSRDRAVKSFAAYVMLSSETVSHLAFVKKDPSPPVDDGTTDTHNNTHLKSSLEHDDLLREEICFMLIRSPNDVLDSDLMAEKRVNVFLACMPRSVKKKELSAALSSIGPAAARAITTGSAMFCVESLWPLVPETMAKLACTVFGLMLCILPAYVRVWFGNIRNRSTINAVESFTRVWCSPPLITNELSQNGALAEAIRIWKSNFDKEFEGVEECPICYSVVHTSDHNLPRLACKTCKHKFHSACLYKWFSTSHKSTCPLCQSPF</sequence>
<dbReference type="GO" id="GO:1990116">
    <property type="term" value="P:ribosome-associated ubiquitin-dependent protein catabolic process"/>
    <property type="evidence" value="ECO:0007669"/>
    <property type="project" value="UniProtKB-UniRule"/>
</dbReference>
<dbReference type="InterPro" id="IPR039804">
    <property type="entry name" value="RING-CH-C4HC3_LTN1"/>
</dbReference>
<dbReference type="InterPro" id="IPR054477">
    <property type="entry name" value="LTN1_E3_ligase_6th"/>
</dbReference>
<dbReference type="PROSITE" id="PS50089">
    <property type="entry name" value="ZF_RING_2"/>
    <property type="match status" value="1"/>
</dbReference>
<evidence type="ECO:0000256" key="9">
    <source>
        <dbReference type="ARBA" id="ARBA00022723"/>
    </source>
</evidence>
<reference evidence="17" key="2">
    <citation type="submission" date="2023-05" db="EMBL/GenBank/DDBJ databases">
        <authorList>
            <person name="Schelkunov M.I."/>
        </authorList>
    </citation>
    <scope>NUCLEOTIDE SEQUENCE</scope>
    <source>
        <strain evidence="17">Hsosn_3</strain>
        <tissue evidence="17">Leaf</tissue>
    </source>
</reference>
<evidence type="ECO:0000256" key="2">
    <source>
        <dbReference type="ARBA" id="ARBA00004514"/>
    </source>
</evidence>
<evidence type="ECO:0000313" key="17">
    <source>
        <dbReference type="EMBL" id="KAK1398101.1"/>
    </source>
</evidence>
<evidence type="ECO:0000256" key="10">
    <source>
        <dbReference type="ARBA" id="ARBA00022737"/>
    </source>
</evidence>
<dbReference type="InterPro" id="IPR001841">
    <property type="entry name" value="Znf_RING"/>
</dbReference>
<dbReference type="EMBL" id="JAUIZM010000002">
    <property type="protein sequence ID" value="KAK1398101.1"/>
    <property type="molecule type" value="Genomic_DNA"/>
</dbReference>
<dbReference type="InterPro" id="IPR039795">
    <property type="entry name" value="LTN1/Rkr1"/>
</dbReference>
<evidence type="ECO:0000256" key="11">
    <source>
        <dbReference type="ARBA" id="ARBA00022771"/>
    </source>
</evidence>
<dbReference type="PANTHER" id="PTHR12389">
    <property type="entry name" value="ZINC FINGER PROTEIN 294"/>
    <property type="match status" value="1"/>
</dbReference>
<evidence type="ECO:0000256" key="8">
    <source>
        <dbReference type="ARBA" id="ARBA00022679"/>
    </source>
</evidence>
<proteinExistence type="inferred from homology"/>
<dbReference type="GO" id="GO:0005829">
    <property type="term" value="C:cytosol"/>
    <property type="evidence" value="ECO:0007669"/>
    <property type="project" value="UniProtKB-SubCell"/>
</dbReference>
<keyword evidence="10" id="KW-0677">Repeat</keyword>
<dbReference type="SMART" id="SM00184">
    <property type="entry name" value="RING"/>
    <property type="match status" value="1"/>
</dbReference>
<comment type="function">
    <text evidence="15">E3 ubiquitin-protein ligase. Component of the ribosome quality control complex (RQC), a ribosome-associated complex that mediates ubiquitination and extraction of incompletely synthesized nascent chains for proteasomal degradation.</text>
</comment>
<comment type="subunit">
    <text evidence="15">Component of the ribosome quality control complex (RQC).</text>
</comment>
<evidence type="ECO:0000256" key="6">
    <source>
        <dbReference type="ARBA" id="ARBA00017157"/>
    </source>
</evidence>
<keyword evidence="12 15" id="KW-0833">Ubl conjugation pathway</keyword>
<evidence type="ECO:0000256" key="1">
    <source>
        <dbReference type="ARBA" id="ARBA00000900"/>
    </source>
</evidence>
<keyword evidence="13 15" id="KW-0862">Zinc</keyword>
<evidence type="ECO:0000256" key="4">
    <source>
        <dbReference type="ARBA" id="ARBA00007997"/>
    </source>
</evidence>
<evidence type="ECO:0000256" key="12">
    <source>
        <dbReference type="ARBA" id="ARBA00022786"/>
    </source>
</evidence>
<evidence type="ECO:0000259" key="16">
    <source>
        <dbReference type="PROSITE" id="PS50089"/>
    </source>
</evidence>
<keyword evidence="18" id="KW-1185">Reference proteome</keyword>
<reference evidence="17" key="1">
    <citation type="submission" date="2023-02" db="EMBL/GenBank/DDBJ databases">
        <title>Genome of toxic invasive species Heracleum sosnowskyi carries increased number of genes despite the absence of recent whole-genome duplications.</title>
        <authorList>
            <person name="Schelkunov M."/>
            <person name="Shtratnikova V."/>
            <person name="Makarenko M."/>
            <person name="Klepikova A."/>
            <person name="Omelchenko D."/>
            <person name="Novikova G."/>
            <person name="Obukhova E."/>
            <person name="Bogdanov V."/>
            <person name="Penin A."/>
            <person name="Logacheva M."/>
        </authorList>
    </citation>
    <scope>NUCLEOTIDE SEQUENCE</scope>
    <source>
        <strain evidence="17">Hsosn_3</strain>
        <tissue evidence="17">Leaf</tissue>
    </source>
</reference>
<keyword evidence="9 15" id="KW-0479">Metal-binding</keyword>
<comment type="catalytic activity">
    <reaction evidence="1 15">
        <text>S-ubiquitinyl-[E2 ubiquitin-conjugating enzyme]-L-cysteine + [acceptor protein]-L-lysine = [E2 ubiquitin-conjugating enzyme]-L-cysteine + N(6)-ubiquitinyl-[acceptor protein]-L-lysine.</text>
        <dbReference type="EC" id="2.3.2.27"/>
    </reaction>
</comment>
<comment type="subcellular location">
    <subcellularLocation>
        <location evidence="2">Cytoplasm</location>
        <location evidence="2">Cytosol</location>
    </subcellularLocation>
</comment>
<accession>A0AAD8N701</accession>
<keyword evidence="7" id="KW-0963">Cytoplasm</keyword>
<dbReference type="CDD" id="cd16491">
    <property type="entry name" value="RING-CH-C4HC3_LTN1"/>
    <property type="match status" value="1"/>
</dbReference>
<feature type="domain" description="RING-type" evidence="16">
    <location>
        <begin position="495"/>
        <end position="542"/>
    </location>
</feature>
<evidence type="ECO:0000256" key="5">
    <source>
        <dbReference type="ARBA" id="ARBA00012483"/>
    </source>
</evidence>
<dbReference type="GO" id="GO:0008270">
    <property type="term" value="F:zinc ion binding"/>
    <property type="evidence" value="ECO:0007669"/>
    <property type="project" value="UniProtKB-KW"/>
</dbReference>
<evidence type="ECO:0000256" key="7">
    <source>
        <dbReference type="ARBA" id="ARBA00022490"/>
    </source>
</evidence>